<reference evidence="1 2" key="1">
    <citation type="submission" date="2016-04" db="EMBL/GenBank/DDBJ databases">
        <title>Complete Genome Sequence of Chryseobacterium sp. IHBB 10212.</title>
        <authorList>
            <person name="Pal M."/>
            <person name="Swarnkar M.K."/>
            <person name="Kaushal K."/>
            <person name="Chhibber S."/>
            <person name="Singh A.K."/>
            <person name="Gulati A."/>
        </authorList>
    </citation>
    <scope>NUCLEOTIDE SEQUENCE [LARGE SCALE GENOMIC DNA]</scope>
    <source>
        <strain evidence="1 2">IHBB 10212</strain>
    </source>
</reference>
<dbReference type="OrthoDB" id="9156597at2"/>
<dbReference type="EMBL" id="CP015199">
    <property type="protein sequence ID" value="ANF52227.1"/>
    <property type="molecule type" value="Genomic_DNA"/>
</dbReference>
<dbReference type="KEGG" id="chh:A0O34_17635"/>
<dbReference type="RefSeq" id="WP_066757583.1">
    <property type="nucleotide sequence ID" value="NZ_CP015199.1"/>
</dbReference>
<evidence type="ECO:0000313" key="1">
    <source>
        <dbReference type="EMBL" id="ANF52227.1"/>
    </source>
</evidence>
<keyword evidence="2" id="KW-1185">Reference proteome</keyword>
<dbReference type="STRING" id="1685010.A0O34_17635"/>
<organism evidence="1 2">
    <name type="scientific">Chryseobacterium glaciei</name>
    <dbReference type="NCBI Taxonomy" id="1685010"/>
    <lineage>
        <taxon>Bacteria</taxon>
        <taxon>Pseudomonadati</taxon>
        <taxon>Bacteroidota</taxon>
        <taxon>Flavobacteriia</taxon>
        <taxon>Flavobacteriales</taxon>
        <taxon>Weeksellaceae</taxon>
        <taxon>Chryseobacterium group</taxon>
        <taxon>Chryseobacterium</taxon>
    </lineage>
</organism>
<evidence type="ECO:0000313" key="2">
    <source>
        <dbReference type="Proteomes" id="UP000077824"/>
    </source>
</evidence>
<accession>A0A172XYY1</accession>
<proteinExistence type="predicted"/>
<dbReference type="AlphaFoldDB" id="A0A172XYY1"/>
<sequence length="205" mass="24223">MSTQKLKIIADGSIIAIANAQRYNETLKNQTNWTWKHVNEFFLEANRDNLIVFVTAWEDEWIFEFLINEKTNQTAFRQFEQSIEVTDENLYLVNWTDLTSSLQFENTKIPDKINKDLKIKIPNGFYRVIVKQLFDNDNDDYSSENKVSYVVELISETDNPDIKTEKISWTEDFPNDNTSFLNDEPNELDDFLDQLLEKDKINTEK</sequence>
<dbReference type="Proteomes" id="UP000077824">
    <property type="component" value="Chromosome"/>
</dbReference>
<protein>
    <submittedName>
        <fullName evidence="1">Uncharacterized protein</fullName>
    </submittedName>
</protein>
<gene>
    <name evidence="1" type="ORF">A0O34_17635</name>
</gene>
<name>A0A172XYY1_9FLAO</name>